<dbReference type="Proteomes" id="UP000318833">
    <property type="component" value="Unassembled WGS sequence"/>
</dbReference>
<dbReference type="RefSeq" id="WP_143917010.1">
    <property type="nucleotide sequence ID" value="NZ_CANMIK010000035.1"/>
</dbReference>
<gene>
    <name evidence="1" type="ORF">FOF46_14940</name>
</gene>
<name>A0A554VIV1_9FLAO</name>
<sequence>MKTYAHPWLGVPRMKAWLQKDKGYQINYKRIVCLYKLMITSAIGPKPNTSRRGKGELHKIYTYLLKNLKVEHSNQVWAWVSLISL</sequence>
<accession>A0A554VIV1</accession>
<dbReference type="EMBL" id="VLNR01000030">
    <property type="protein sequence ID" value="TSE07722.1"/>
    <property type="molecule type" value="Genomic_DNA"/>
</dbReference>
<keyword evidence="2" id="KW-1185">Reference proteome</keyword>
<evidence type="ECO:0000313" key="2">
    <source>
        <dbReference type="Proteomes" id="UP000318833"/>
    </source>
</evidence>
<organism evidence="1 2">
    <name type="scientific">Aquimarina algiphila</name>
    <dbReference type="NCBI Taxonomy" id="2047982"/>
    <lineage>
        <taxon>Bacteria</taxon>
        <taxon>Pseudomonadati</taxon>
        <taxon>Bacteroidota</taxon>
        <taxon>Flavobacteriia</taxon>
        <taxon>Flavobacteriales</taxon>
        <taxon>Flavobacteriaceae</taxon>
        <taxon>Aquimarina</taxon>
    </lineage>
</organism>
<protein>
    <submittedName>
        <fullName evidence="1">Transposase</fullName>
    </submittedName>
</protein>
<dbReference type="OrthoDB" id="9815231at2"/>
<reference evidence="1 2" key="1">
    <citation type="submission" date="2019-07" db="EMBL/GenBank/DDBJ databases">
        <title>The draft genome sequence of Aquimarina algiphila M91.</title>
        <authorList>
            <person name="Meng X."/>
        </authorList>
    </citation>
    <scope>NUCLEOTIDE SEQUENCE [LARGE SCALE GENOMIC DNA]</scope>
    <source>
        <strain evidence="1 2">M91</strain>
    </source>
</reference>
<dbReference type="AlphaFoldDB" id="A0A554VIV1"/>
<comment type="caution">
    <text evidence="1">The sequence shown here is derived from an EMBL/GenBank/DDBJ whole genome shotgun (WGS) entry which is preliminary data.</text>
</comment>
<proteinExistence type="predicted"/>
<evidence type="ECO:0000313" key="1">
    <source>
        <dbReference type="EMBL" id="TSE07722.1"/>
    </source>
</evidence>